<reference evidence="2" key="1">
    <citation type="submission" date="2022-06" db="EMBL/GenBank/DDBJ databases">
        <title>Genome sequencing of Brevibacillus sp. BB3-R1.</title>
        <authorList>
            <person name="Heo J."/>
            <person name="Lee D."/>
            <person name="Won M."/>
            <person name="Han B.-H."/>
            <person name="Hong S.-B."/>
            <person name="Kwon S.-W."/>
        </authorList>
    </citation>
    <scope>NUCLEOTIDE SEQUENCE</scope>
    <source>
        <strain evidence="2">BB3-R1</strain>
    </source>
</reference>
<name>A0ABY4W9F6_9BACL</name>
<dbReference type="Proteomes" id="UP001056500">
    <property type="component" value="Chromosome"/>
</dbReference>
<dbReference type="SUPFAM" id="SSF51905">
    <property type="entry name" value="FAD/NAD(P)-binding domain"/>
    <property type="match status" value="2"/>
</dbReference>
<dbReference type="Pfam" id="PF13738">
    <property type="entry name" value="Pyr_redox_3"/>
    <property type="match status" value="1"/>
</dbReference>
<dbReference type="PANTHER" id="PTHR43539:SF78">
    <property type="entry name" value="FLAVIN-CONTAINING MONOOXYGENASE"/>
    <property type="match status" value="1"/>
</dbReference>
<keyword evidence="3" id="KW-1185">Reference proteome</keyword>
<protein>
    <submittedName>
        <fullName evidence="2">NAD(P)/FAD-dependent oxidoreductase</fullName>
    </submittedName>
</protein>
<dbReference type="InterPro" id="IPR050982">
    <property type="entry name" value="Auxin_biosynth/cation_transpt"/>
</dbReference>
<dbReference type="InterPro" id="IPR036188">
    <property type="entry name" value="FAD/NAD-bd_sf"/>
</dbReference>
<proteinExistence type="predicted"/>
<dbReference type="EMBL" id="CP098755">
    <property type="protein sequence ID" value="USG63810.1"/>
    <property type="molecule type" value="Genomic_DNA"/>
</dbReference>
<sequence>MQKTEVIVIGAGQAGLAMGYYLKQQGIPCLLLDNHGRVGEVWRNRYDSLVLFTPRNQNALPGLAFPGAPEGLPDKDEAANYLEQYASHFQLPIQLETEVHALLPAEKGFRLATSKGDFHAGQVVIATGPFQAPLIPAIWQQAGADVFQIHTAAYKNETQLQDGPVLVVGSGNSGVQLAAELAAGRNVFLSMGQKRVFLPNTFMGKSIFSYFQALGLLSAPNTTTVGKWLKSRPDPIFGYRREIRSWEKAGHLQIKGRTVGFSGNTALFSDGDHAKIANIVWATGFRPSYEWLQIPGVLDDRGLPTHQRGISPVRGLYFLGLPWQYRRSSALLGGVGKDAAFLLETIRKHS</sequence>
<dbReference type="Gene3D" id="3.50.50.60">
    <property type="entry name" value="FAD/NAD(P)-binding domain"/>
    <property type="match status" value="1"/>
</dbReference>
<dbReference type="PRINTS" id="PR00469">
    <property type="entry name" value="PNDRDTASEII"/>
</dbReference>
<keyword evidence="1" id="KW-0560">Oxidoreductase</keyword>
<accession>A0ABY4W9F6</accession>
<evidence type="ECO:0000313" key="3">
    <source>
        <dbReference type="Proteomes" id="UP001056500"/>
    </source>
</evidence>
<dbReference type="PRINTS" id="PR00368">
    <property type="entry name" value="FADPNR"/>
</dbReference>
<evidence type="ECO:0000313" key="2">
    <source>
        <dbReference type="EMBL" id="USG63810.1"/>
    </source>
</evidence>
<evidence type="ECO:0000256" key="1">
    <source>
        <dbReference type="ARBA" id="ARBA00023002"/>
    </source>
</evidence>
<dbReference type="RefSeq" id="WP_251870889.1">
    <property type="nucleotide sequence ID" value="NZ_CP098755.1"/>
</dbReference>
<organism evidence="2 3">
    <name type="scientific">Brevibacillus ruminantium</name>
    <dbReference type="NCBI Taxonomy" id="2950604"/>
    <lineage>
        <taxon>Bacteria</taxon>
        <taxon>Bacillati</taxon>
        <taxon>Bacillota</taxon>
        <taxon>Bacilli</taxon>
        <taxon>Bacillales</taxon>
        <taxon>Paenibacillaceae</taxon>
        <taxon>Brevibacillus</taxon>
    </lineage>
</organism>
<dbReference type="PANTHER" id="PTHR43539">
    <property type="entry name" value="FLAVIN-BINDING MONOOXYGENASE-LIKE PROTEIN (AFU_ORTHOLOGUE AFUA_4G09220)"/>
    <property type="match status" value="1"/>
</dbReference>
<gene>
    <name evidence="2" type="ORF">NDK47_16730</name>
</gene>